<dbReference type="EMBL" id="JASJOS010000002">
    <property type="protein sequence ID" value="MDJ1479955.1"/>
    <property type="molecule type" value="Genomic_DNA"/>
</dbReference>
<proteinExistence type="predicted"/>
<reference evidence="1" key="1">
    <citation type="submission" date="2023-05" db="EMBL/GenBank/DDBJ databases">
        <authorList>
            <person name="Zhang X."/>
        </authorList>
    </citation>
    <scope>NUCLEOTIDE SEQUENCE</scope>
    <source>
        <strain evidence="1">YF14B1</strain>
    </source>
</reference>
<protein>
    <submittedName>
        <fullName evidence="1">Uncharacterized protein</fullName>
    </submittedName>
</protein>
<name>A0AAE3QJF6_9BACT</name>
<evidence type="ECO:0000313" key="2">
    <source>
        <dbReference type="Proteomes" id="UP001241110"/>
    </source>
</evidence>
<dbReference type="AlphaFoldDB" id="A0AAE3QJF6"/>
<organism evidence="1 2">
    <name type="scientific">Xanthocytophaga flava</name>
    <dbReference type="NCBI Taxonomy" id="3048013"/>
    <lineage>
        <taxon>Bacteria</taxon>
        <taxon>Pseudomonadati</taxon>
        <taxon>Bacteroidota</taxon>
        <taxon>Cytophagia</taxon>
        <taxon>Cytophagales</taxon>
        <taxon>Rhodocytophagaceae</taxon>
        <taxon>Xanthocytophaga</taxon>
    </lineage>
</organism>
<gene>
    <name evidence="1" type="ORF">QNI16_05615</name>
</gene>
<sequence length="319" mass="36419">MKKSIYIGMGLLCLVLCIQSQGQILDMKRSMEAITDKQIADSTQKNKETKDTTIRDDQLQGLGDFTFNGFKVIPTVNVLASRMNYIEKEDSNAHKDKYHCLYVASELFVLPNYATFEPKEYRANFFIPEISNYGIRFNVTYLKTTKKEKKTTDVKKTDTQNTNTPKIDTSEYKYFRDKWLFGYTFNANILNKSFTKDSLTIKSDFTTLLVHLNLGFEVVIPHSYVSLYAGLNWMNVLTGRQDFTDNMVKSPMDYVFVNAGIRTELDLTKGNNTLALDIGFIGQSGVVSDFVQNKDAVIPQIRIGFKHSLLSNPKLSTKR</sequence>
<dbReference type="Proteomes" id="UP001241110">
    <property type="component" value="Unassembled WGS sequence"/>
</dbReference>
<comment type="caution">
    <text evidence="1">The sequence shown here is derived from an EMBL/GenBank/DDBJ whole genome shotgun (WGS) entry which is preliminary data.</text>
</comment>
<dbReference type="RefSeq" id="WP_313976525.1">
    <property type="nucleotide sequence ID" value="NZ_JASJOS010000002.1"/>
</dbReference>
<evidence type="ECO:0000313" key="1">
    <source>
        <dbReference type="EMBL" id="MDJ1479955.1"/>
    </source>
</evidence>
<accession>A0AAE3QJF6</accession>